<name>A0A6I4P2B9_9MICO</name>
<keyword evidence="4" id="KW-1185">Reference proteome</keyword>
<comment type="caution">
    <text evidence="3">The sequence shown here is derived from an EMBL/GenBank/DDBJ whole genome shotgun (WGS) entry which is preliminary data.</text>
</comment>
<proteinExistence type="predicted"/>
<feature type="domain" description="DNA helicase Pif1-like DEAD-box helicase" evidence="2">
    <location>
        <begin position="327"/>
        <end position="529"/>
    </location>
</feature>
<feature type="compositionally biased region" description="Basic and acidic residues" evidence="1">
    <location>
        <begin position="236"/>
        <end position="251"/>
    </location>
</feature>
<feature type="compositionally biased region" description="Basic and acidic residues" evidence="1">
    <location>
        <begin position="18"/>
        <end position="28"/>
    </location>
</feature>
<dbReference type="Pfam" id="PF05970">
    <property type="entry name" value="PIF1"/>
    <property type="match status" value="1"/>
</dbReference>
<gene>
    <name evidence="3" type="ORF">GB864_06560</name>
</gene>
<dbReference type="AlphaFoldDB" id="A0A6I4P2B9"/>
<dbReference type="InterPro" id="IPR027417">
    <property type="entry name" value="P-loop_NTPase"/>
</dbReference>
<accession>A0A6I4P2B9</accession>
<feature type="region of interest" description="Disordered" evidence="1">
    <location>
        <begin position="236"/>
        <end position="312"/>
    </location>
</feature>
<dbReference type="Gene3D" id="3.40.50.300">
    <property type="entry name" value="P-loop containing nucleotide triphosphate hydrolases"/>
    <property type="match status" value="1"/>
</dbReference>
<evidence type="ECO:0000259" key="2">
    <source>
        <dbReference type="Pfam" id="PF05970"/>
    </source>
</evidence>
<dbReference type="SUPFAM" id="SSF52540">
    <property type="entry name" value="P-loop containing nucleoside triphosphate hydrolases"/>
    <property type="match status" value="2"/>
</dbReference>
<dbReference type="PANTHER" id="PTHR47642">
    <property type="entry name" value="ATP-DEPENDENT DNA HELICASE"/>
    <property type="match status" value="1"/>
</dbReference>
<sequence>MRDPLGRRHHEGILPGSEGDRGHGGDGPRRIADDAVVDLCAERASGGLEHLLRGALVDEVRLDLLLHAIDELGGRLQVEGDRPLRRGLRGVLLVVRGDERRGRLEDVAGGGDDEVRGALRERREVLTRLRRAGVEREVADLEGVAVLHVDLDDRERADRERPAVQHAVEGVDGLHEEGVLEDAVADAVRDRHRVGAVVVRDVVDDLDVLGRLGDHAGTQHRAGGVGGHAEGLELRRRDVDAGRRDRGRDVVAGDGGEVAVDELAGAVDRAVERPERGEERADEERREEGPADDRGRAPRSRPFPRPHPASVRIQPVTVASVSGSVALSREQQAVFDAIERTREHVFVTGRAGTGKSTLLNHLNWNTAKQIVICAPTGVAALNVGGQTIHSLFRLPIGVIADHVLEQNDATRKLLNAMDTLVVDEVSMVSADLMDAMDRALRQARQKPDIPFGGVQVVLFGDPYQLAPVPPRDPHERAYYTDTYRSMWFFDAKVWNEASLRIFELGEIHRQSDEQFKHILNAVRHGQVDAEIGGILNGIGARRPIPEDGAITLATRNDAVNRINAARLARLPGLSKSNEAEVNGDFIGRSYPADERLELKVGAQVMFLRNDVAVTGEGPRWVNGTIGTVVKLKREVLVDVDGEIHEVEPATWEQYKYRWDPGAKKLEKEIVAEFIQFPLRLAWAVTIHKAQGASYDTAVIDLGARVFSPGQTYVALSRLTSLGGLYLARPMRPSDIIVDEHVERFMAGAEREIAPR</sequence>
<evidence type="ECO:0000256" key="1">
    <source>
        <dbReference type="SAM" id="MobiDB-lite"/>
    </source>
</evidence>
<evidence type="ECO:0000313" key="3">
    <source>
        <dbReference type="EMBL" id="MWB98209.1"/>
    </source>
</evidence>
<dbReference type="InterPro" id="IPR051055">
    <property type="entry name" value="PIF1_helicase"/>
</dbReference>
<reference evidence="3 4" key="1">
    <citation type="submission" date="2019-12" db="EMBL/GenBank/DDBJ databases">
        <authorList>
            <person name="Kim Y.S."/>
        </authorList>
    </citation>
    <scope>NUCLEOTIDE SEQUENCE [LARGE SCALE GENOMIC DNA]</scope>
    <source>
        <strain evidence="3 4">MMS17-SY077</strain>
    </source>
</reference>
<dbReference type="GO" id="GO:0003678">
    <property type="term" value="F:DNA helicase activity"/>
    <property type="evidence" value="ECO:0007669"/>
    <property type="project" value="InterPro"/>
</dbReference>
<dbReference type="GO" id="GO:0006281">
    <property type="term" value="P:DNA repair"/>
    <property type="evidence" value="ECO:0007669"/>
    <property type="project" value="InterPro"/>
</dbReference>
<feature type="compositionally biased region" description="Basic and acidic residues" evidence="1">
    <location>
        <begin position="269"/>
        <end position="296"/>
    </location>
</feature>
<dbReference type="GO" id="GO:0000723">
    <property type="term" value="P:telomere maintenance"/>
    <property type="evidence" value="ECO:0007669"/>
    <property type="project" value="InterPro"/>
</dbReference>
<dbReference type="PANTHER" id="PTHR47642:SF5">
    <property type="entry name" value="ATP-DEPENDENT DNA HELICASE"/>
    <property type="match status" value="1"/>
</dbReference>
<evidence type="ECO:0000313" key="4">
    <source>
        <dbReference type="Proteomes" id="UP000438182"/>
    </source>
</evidence>
<dbReference type="InterPro" id="IPR010285">
    <property type="entry name" value="DNA_helicase_pif1-like_DEAD"/>
</dbReference>
<organism evidence="3 4">
    <name type="scientific">Agromyces seonyuensis</name>
    <dbReference type="NCBI Taxonomy" id="2662446"/>
    <lineage>
        <taxon>Bacteria</taxon>
        <taxon>Bacillati</taxon>
        <taxon>Actinomycetota</taxon>
        <taxon>Actinomycetes</taxon>
        <taxon>Micrococcales</taxon>
        <taxon>Microbacteriaceae</taxon>
        <taxon>Agromyces</taxon>
    </lineage>
</organism>
<dbReference type="Proteomes" id="UP000438182">
    <property type="component" value="Unassembled WGS sequence"/>
</dbReference>
<feature type="region of interest" description="Disordered" evidence="1">
    <location>
        <begin position="1"/>
        <end position="28"/>
    </location>
</feature>
<protein>
    <submittedName>
        <fullName evidence="3">AAA family ATPase</fullName>
    </submittedName>
</protein>
<dbReference type="CDD" id="cd18809">
    <property type="entry name" value="SF1_C_RecD"/>
    <property type="match status" value="1"/>
</dbReference>
<dbReference type="EMBL" id="WSTA01000021">
    <property type="protein sequence ID" value="MWB98209.1"/>
    <property type="molecule type" value="Genomic_DNA"/>
</dbReference>